<feature type="site" description="Transition state stabilizer; via amide nitrogen" evidence="9">
    <location>
        <position position="982"/>
    </location>
</feature>
<dbReference type="CDD" id="cd07562">
    <property type="entry name" value="Peptidase_S41_TRI"/>
    <property type="match status" value="1"/>
</dbReference>
<feature type="domain" description="Tail specific protease" evidence="12">
    <location>
        <begin position="893"/>
        <end position="1048"/>
    </location>
</feature>
<dbReference type="PIRSF" id="PIRSF036421">
    <property type="entry name" value="Tricorn_protease"/>
    <property type="match status" value="1"/>
</dbReference>
<evidence type="ECO:0000256" key="7">
    <source>
        <dbReference type="PIRNR" id="PIRNR036421"/>
    </source>
</evidence>
<keyword evidence="4 7" id="KW-0645">Protease</keyword>
<proteinExistence type="inferred from homology"/>
<dbReference type="Gene3D" id="2.120.10.60">
    <property type="entry name" value="Tricorn protease N-terminal domain"/>
    <property type="match status" value="2"/>
</dbReference>
<feature type="domain" description="Tricorn protease C1" evidence="13">
    <location>
        <begin position="708"/>
        <end position="764"/>
    </location>
</feature>
<keyword evidence="3 7" id="KW-0963">Cytoplasm</keyword>
<dbReference type="AlphaFoldDB" id="A0A1G6UCK5"/>
<dbReference type="SUPFAM" id="SSF50156">
    <property type="entry name" value="PDZ domain-like"/>
    <property type="match status" value="1"/>
</dbReference>
<reference evidence="14 15" key="1">
    <citation type="submission" date="2016-10" db="EMBL/GenBank/DDBJ databases">
        <authorList>
            <person name="de Groot N.N."/>
        </authorList>
    </citation>
    <scope>NUCLEOTIDE SEQUENCE [LARGE SCALE GENOMIC DNA]</scope>
    <source>
        <strain evidence="14 15">CGMCC 1.9109</strain>
    </source>
</reference>
<evidence type="ECO:0000256" key="4">
    <source>
        <dbReference type="ARBA" id="ARBA00022670"/>
    </source>
</evidence>
<keyword evidence="11" id="KW-0732">Signal</keyword>
<dbReference type="SUPFAM" id="SSF52096">
    <property type="entry name" value="ClpP/crotonase"/>
    <property type="match status" value="1"/>
</dbReference>
<dbReference type="GO" id="GO:0008236">
    <property type="term" value="F:serine-type peptidase activity"/>
    <property type="evidence" value="ECO:0007669"/>
    <property type="project" value="UniProtKB-UniRule"/>
</dbReference>
<dbReference type="Proteomes" id="UP000183685">
    <property type="component" value="Unassembled WGS sequence"/>
</dbReference>
<dbReference type="PANTHER" id="PTHR43253:SF1">
    <property type="entry name" value="TRICORN PROTEASE HOMOLOG 2-RELATED"/>
    <property type="match status" value="1"/>
</dbReference>
<evidence type="ECO:0000256" key="2">
    <source>
        <dbReference type="ARBA" id="ARBA00008524"/>
    </source>
</evidence>
<keyword evidence="5 7" id="KW-0378">Hydrolase</keyword>
<dbReference type="GO" id="GO:0006508">
    <property type="term" value="P:proteolysis"/>
    <property type="evidence" value="ECO:0007669"/>
    <property type="project" value="UniProtKB-UniRule"/>
</dbReference>
<feature type="signal peptide" evidence="11">
    <location>
        <begin position="1"/>
        <end position="20"/>
    </location>
</feature>
<dbReference type="RefSeq" id="WP_068308194.1">
    <property type="nucleotide sequence ID" value="NZ_FNAK01000001.1"/>
</dbReference>
<feature type="active site" description="Nucleophile" evidence="8">
    <location>
        <position position="981"/>
    </location>
</feature>
<evidence type="ECO:0000313" key="14">
    <source>
        <dbReference type="EMBL" id="SDD38979.1"/>
    </source>
</evidence>
<evidence type="ECO:0000256" key="3">
    <source>
        <dbReference type="ARBA" id="ARBA00022490"/>
    </source>
</evidence>
<feature type="chain" id="PRO_5010165124" description="Tricorn protease homolog" evidence="11">
    <location>
        <begin position="21"/>
        <end position="1081"/>
    </location>
</feature>
<evidence type="ECO:0000256" key="11">
    <source>
        <dbReference type="SAM" id="SignalP"/>
    </source>
</evidence>
<dbReference type="Gene3D" id="2.30.42.10">
    <property type="match status" value="1"/>
</dbReference>
<organism evidence="14 15">
    <name type="scientific">Kordiimonas lacus</name>
    <dbReference type="NCBI Taxonomy" id="637679"/>
    <lineage>
        <taxon>Bacteria</taxon>
        <taxon>Pseudomonadati</taxon>
        <taxon>Pseudomonadota</taxon>
        <taxon>Alphaproteobacteria</taxon>
        <taxon>Kordiimonadales</taxon>
        <taxon>Kordiimonadaceae</taxon>
        <taxon>Kordiimonas</taxon>
    </lineage>
</organism>
<dbReference type="PANTHER" id="PTHR43253">
    <property type="entry name" value="TRICORN PROTEASE HOMOLOG 2-RELATED"/>
    <property type="match status" value="1"/>
</dbReference>
<dbReference type="InterPro" id="IPR028204">
    <property type="entry name" value="Tricorn_C1"/>
</dbReference>
<evidence type="ECO:0000256" key="10">
    <source>
        <dbReference type="SAM" id="MobiDB-lite"/>
    </source>
</evidence>
<dbReference type="STRING" id="637679.GCA_001550055_00347"/>
<dbReference type="EC" id="3.4.21.-" evidence="7"/>
<evidence type="ECO:0000256" key="9">
    <source>
        <dbReference type="PIRSR" id="PIRSR036421-3"/>
    </source>
</evidence>
<dbReference type="EMBL" id="FNAK01000001">
    <property type="protein sequence ID" value="SDD38979.1"/>
    <property type="molecule type" value="Genomic_DNA"/>
</dbReference>
<sequence>MKKTSITLTLATLMSGTALAADISPNWLQHAAISPNGDEIAFSYRGDIYKVPAKGGTAVPLTVNAAWEGHPVWSKDGKTLAFASDRNGNLDVYVMRATGGDATRLTFHSADDIPSDFTEDSKSVLFQSARLDDAASSQFPASAYPELYSVDLSGGTPVQLLTLPAVNAHWNKGGDKLIYQEEKGRESDLRKHDRSAFARDVWMYDPSTGAHTQLTTNPAGDQEPVWGRKDDSFYFLSDRSGTFNVWAGKVGGDARQLTDHSLHAVRSLSAAKDDTLAYLYFGDLYTVKPGRKPKAIEVTFANDGHGTEEERLSVAGRIGEFAVSPNGKEIAFVSRGDVFVTSTEFATTTRITDTPGMERSVSFTKDGDGLLYAAERDGKWRIMETNRKYDGEKYFFTATGFEETELFETDEDVFQPLSSPDGKKVAFIGTRDNIRVYDRDSKSVTTVLDATQNYSYVDGDITFDWSPDSKWITADFASNGRLFFTNVAIVPADGSEGPHDISLSGYTDTSPTWHESGGIIYWYSARYGQRDHGSHGTQFDIYASFLNKEAWDKFKANKEELALKKEADAEAEKAKKDDEKEDDTKDSDKKDAEEVTPIAIEWDKIEDRQARLTIHSSNLGTALLSKDADKLYYLSSFEGGYDLWVHDFLENETKKLLPLGADRASMTLSGDGKTLFLLADGAFKKVDTKSGKPEGIKVSADQTISASAERRYLFEHIWRQVNDKFYRPGFHGQDWDAMRRDYAKKVDSTSNNRDFARLMEEMLGELNGSHTGAYYRGGNGGTSTAALGLLFENGSFRVTEVLEDSPVLEAEKTVAAGMTLTAINGTSLDATTNMFALLDGKAGERTRLTFKPEDGDAFDIVVKPTSLRDEAGMMYDRWVESRRKLVEELSGGRLGYVHVPRMADNVYRSVYRDMFGRYMNAEALVVDTRNNRGGDLTNDLIKLLDGKQYMTNMPRGRKAQGEPLTQWTKPSIVLMNEGNYSDGHCFPAGFAALGMGKTVGMPVPGTCSYVWWERLMTGDLVFGIPQMGILDTEGDWMENKQLEPDVKVKNMPGDVAAGKDAQLEEAVRVMLEDLDTTLKSE</sequence>
<protein>
    <recommendedName>
        <fullName evidence="7">Tricorn protease homolog</fullName>
        <ecNumber evidence="7">3.4.21.-</ecNumber>
    </recommendedName>
</protein>
<dbReference type="Gene3D" id="3.30.750.44">
    <property type="match status" value="1"/>
</dbReference>
<comment type="similarity">
    <text evidence="2 7">Belongs to the peptidase S41B family.</text>
</comment>
<dbReference type="Pfam" id="PF26550">
    <property type="entry name" value="Tricorn_2nd"/>
    <property type="match status" value="1"/>
</dbReference>
<dbReference type="Gene3D" id="3.90.226.10">
    <property type="entry name" value="2-enoyl-CoA Hydratase, Chain A, domain 1"/>
    <property type="match status" value="1"/>
</dbReference>
<dbReference type="OrthoDB" id="9758793at2"/>
<feature type="region of interest" description="Disordered" evidence="10">
    <location>
        <begin position="566"/>
        <end position="593"/>
    </location>
</feature>
<accession>A0A1G6UCK5</accession>
<evidence type="ECO:0000259" key="13">
    <source>
        <dbReference type="Pfam" id="PF14684"/>
    </source>
</evidence>
<evidence type="ECO:0000256" key="5">
    <source>
        <dbReference type="ARBA" id="ARBA00022801"/>
    </source>
</evidence>
<comment type="function">
    <text evidence="7">Degrades oligopeptides.</text>
</comment>
<keyword evidence="6 7" id="KW-0720">Serine protease</keyword>
<name>A0A1G6UCK5_9PROT</name>
<dbReference type="Pfam" id="PF14684">
    <property type="entry name" value="Tricorn_C1"/>
    <property type="match status" value="1"/>
</dbReference>
<dbReference type="SUPFAM" id="SSF69304">
    <property type="entry name" value="Tricorn protease N-terminal domain"/>
    <property type="match status" value="2"/>
</dbReference>
<dbReference type="InterPro" id="IPR029045">
    <property type="entry name" value="ClpP/crotonase-like_dom_sf"/>
</dbReference>
<dbReference type="InterPro" id="IPR036034">
    <property type="entry name" value="PDZ_sf"/>
</dbReference>
<dbReference type="InterPro" id="IPR005151">
    <property type="entry name" value="Tail-specific_protease"/>
</dbReference>
<feature type="active site" description="Charge relay system" evidence="8">
    <location>
        <position position="770"/>
    </location>
</feature>
<dbReference type="Pfam" id="PF03572">
    <property type="entry name" value="Peptidase_S41"/>
    <property type="match status" value="1"/>
</dbReference>
<dbReference type="InterPro" id="IPR012393">
    <property type="entry name" value="Tricorn_protease"/>
</dbReference>
<comment type="subcellular location">
    <subcellularLocation>
        <location evidence="1 7">Cytoplasm</location>
    </subcellularLocation>
</comment>
<dbReference type="GO" id="GO:0005737">
    <property type="term" value="C:cytoplasm"/>
    <property type="evidence" value="ECO:0007669"/>
    <property type="project" value="UniProtKB-SubCell"/>
</dbReference>
<evidence type="ECO:0000259" key="12">
    <source>
        <dbReference type="Pfam" id="PF03572"/>
    </source>
</evidence>
<evidence type="ECO:0000256" key="6">
    <source>
        <dbReference type="ARBA" id="ARBA00022825"/>
    </source>
</evidence>
<dbReference type="Gene3D" id="2.120.10.30">
    <property type="entry name" value="TolB, C-terminal domain"/>
    <property type="match status" value="1"/>
</dbReference>
<evidence type="ECO:0000313" key="15">
    <source>
        <dbReference type="Proteomes" id="UP000183685"/>
    </source>
</evidence>
<gene>
    <name evidence="14" type="ORF">SAMN04488071_0543</name>
</gene>
<dbReference type="InterPro" id="IPR011042">
    <property type="entry name" value="6-blade_b-propeller_TolB-like"/>
</dbReference>
<keyword evidence="15" id="KW-1185">Reference proteome</keyword>
<feature type="active site" description="Charge relay system" evidence="8">
    <location>
        <position position="1038"/>
    </location>
</feature>
<dbReference type="Pfam" id="PF26549">
    <property type="entry name" value="Tricorn_N"/>
    <property type="match status" value="1"/>
</dbReference>
<evidence type="ECO:0000256" key="1">
    <source>
        <dbReference type="ARBA" id="ARBA00004496"/>
    </source>
</evidence>
<evidence type="ECO:0000256" key="8">
    <source>
        <dbReference type="PIRSR" id="PIRSR036421-1"/>
    </source>
</evidence>